<dbReference type="Proteomes" id="UP000534186">
    <property type="component" value="Unassembled WGS sequence"/>
</dbReference>
<dbReference type="InterPro" id="IPR013780">
    <property type="entry name" value="Glyco_hydro_b"/>
</dbReference>
<dbReference type="InterPro" id="IPR024745">
    <property type="entry name" value="GH44_cat"/>
</dbReference>
<dbReference type="Gene3D" id="2.60.40.1180">
    <property type="entry name" value="Golgi alpha-mannosidase II"/>
    <property type="match status" value="1"/>
</dbReference>
<feature type="domain" description="Bacterial Ig-like" evidence="3">
    <location>
        <begin position="633"/>
        <end position="716"/>
    </location>
</feature>
<reference evidence="4 5" key="1">
    <citation type="submission" date="2020-07" db="EMBL/GenBank/DDBJ databases">
        <title>Genomic Encyclopedia of Type Strains, Phase IV (KMG-V): Genome sequencing to study the core and pangenomes of soil and plant-associated prokaryotes.</title>
        <authorList>
            <person name="Whitman W."/>
        </authorList>
    </citation>
    <scope>NUCLEOTIDE SEQUENCE [LARGE SCALE GENOMIC DNA]</scope>
    <source>
        <strain evidence="4 5">M8UP30</strain>
    </source>
</reference>
<dbReference type="InterPro" id="IPR013783">
    <property type="entry name" value="Ig-like_fold"/>
</dbReference>
<dbReference type="Gene3D" id="2.60.40.10">
    <property type="entry name" value="Immunoglobulins"/>
    <property type="match status" value="4"/>
</dbReference>
<evidence type="ECO:0000313" key="4">
    <source>
        <dbReference type="EMBL" id="NYF54002.1"/>
    </source>
</evidence>
<feature type="domain" description="Glycoside hydrolase family 44 catalytic" evidence="2">
    <location>
        <begin position="83"/>
        <end position="309"/>
    </location>
</feature>
<evidence type="ECO:0000313" key="5">
    <source>
        <dbReference type="Proteomes" id="UP000534186"/>
    </source>
</evidence>
<gene>
    <name evidence="4" type="ORF">HDF12_004401</name>
</gene>
<keyword evidence="1" id="KW-1133">Transmembrane helix</keyword>
<feature type="domain" description="Bacterial Ig-like" evidence="3">
    <location>
        <begin position="831"/>
        <end position="916"/>
    </location>
</feature>
<name>A0A7Y9NRI6_9BACT</name>
<accession>A0A7Y9NRI6</accession>
<protein>
    <submittedName>
        <fullName evidence="4">Uncharacterized protein</fullName>
    </submittedName>
</protein>
<sequence>MRSDVGILCVTFLYLSASVIAFGQSTPPTLSVDISGGRHPISPEIYGIANYGLDATYAKEISVPNIRWGGDGTTRYNWQVDSSNAGFDWYFMGGSGTTNPTPGASVDQMIRTYQSADPLITIPIIPFVNKGAAWSCSFPVSIYGVQQSTNPYVHPNGENCGNSIAANGTQLVDNNIYTNHIDNSTGLQKGWLQHLVGTFGPASQGGVAFYQLDNEPLGWGNTHRDVLPNGSDYPTITQLGEQYASAIKQVDPSAMVLGPSDFTLGGWVGDTTKQGGLLAGQYYLQQMAAYQATNGTRILDYLDEHYYFDVSSPSAQLASTRTLWDPTFNGGTWVEQYVFYGPMQLIPRFKGWVSQYYPGTKIALSEYSIDSGQKSIVDAIAEMDVLGIFGREQLDFANMWSAPAPTDPIAYSFRMYRNYDGSGGQYGDTWVDATSSDQSQLSVYAAQRSTDNVVTILILNKTAATISTTLTVSGVTLPNSGAVYTYTGANLQQIVSGASASINNGTVNQSFPGYSATLFTFTPTAAAPAATTTTLAASPTTPTSGQTVTLTATVSGSGSPTGTVTFKDGTVTIGNASLSGGKASLSTSTLSAGSHTITAIYGGDSGDATSTSSSVTVTVTQPAPLSTTTTLYATPNLSPTGQNVVLNATVSGSGSPTGTVTFNDSGNVIGVATLSAGKASLSTSTLNAGSHSITAIYSGDSSDAVSTSSSVTVTVTQPAPSTTTTALTASDTQLTTQQNLLLTTTVNSATGVPTGTVILSDGATLLASVPLANGVATFNDATLATGTHTIVAVYGGDATHAASTSVAVTVTVTQLPVVPPPPVLSSTKISLSTSATQLATGQSLTLTAIVTTSATVPTGTVTFSDGTDTLGAVPISSGIATIITTLNAGTQTIIATYSGDANNAASTSLPMIITVNASAPPPPPPQDFALQLAQTAITLAPGTSGQIGFIVTPQNGFNQQLKLSCSGLPAGASCSFSPTTLTPATTATGNMTITMASSIAASAALLLPFSGVLLVLRGRYKRLSAAFATAVFLLLISGCGSGVHQTIGTSTGTGLATGNYSILVTAVTAGGLAHTQPMTLTVQ</sequence>
<dbReference type="InterPro" id="IPR017853">
    <property type="entry name" value="GH"/>
</dbReference>
<dbReference type="EMBL" id="JACCCV010000002">
    <property type="protein sequence ID" value="NYF54002.1"/>
    <property type="molecule type" value="Genomic_DNA"/>
</dbReference>
<dbReference type="InterPro" id="IPR032109">
    <property type="entry name" value="Big_3_5"/>
</dbReference>
<dbReference type="Pfam" id="PF12891">
    <property type="entry name" value="Glyco_hydro_44"/>
    <property type="match status" value="1"/>
</dbReference>
<keyword evidence="1" id="KW-0472">Membrane</keyword>
<feature type="domain" description="Bacterial Ig-like" evidence="3">
    <location>
        <begin position="535"/>
        <end position="620"/>
    </location>
</feature>
<dbReference type="Gene3D" id="3.20.20.80">
    <property type="entry name" value="Glycosidases"/>
    <property type="match status" value="1"/>
</dbReference>
<dbReference type="AlphaFoldDB" id="A0A7Y9NRI6"/>
<dbReference type="SUPFAM" id="SSF51445">
    <property type="entry name" value="(Trans)glycosidases"/>
    <property type="match status" value="1"/>
</dbReference>
<comment type="caution">
    <text evidence="4">The sequence shown here is derived from an EMBL/GenBank/DDBJ whole genome shotgun (WGS) entry which is preliminary data.</text>
</comment>
<proteinExistence type="predicted"/>
<evidence type="ECO:0000259" key="2">
    <source>
        <dbReference type="Pfam" id="PF12891"/>
    </source>
</evidence>
<organism evidence="4 5">
    <name type="scientific">Tunturiibacter lichenicola</name>
    <dbReference type="NCBI Taxonomy" id="2051959"/>
    <lineage>
        <taxon>Bacteria</taxon>
        <taxon>Pseudomonadati</taxon>
        <taxon>Acidobacteriota</taxon>
        <taxon>Terriglobia</taxon>
        <taxon>Terriglobales</taxon>
        <taxon>Acidobacteriaceae</taxon>
        <taxon>Tunturiibacter</taxon>
    </lineage>
</organism>
<dbReference type="Pfam" id="PF16640">
    <property type="entry name" value="Big_3_5"/>
    <property type="match status" value="4"/>
</dbReference>
<keyword evidence="1" id="KW-0812">Transmembrane</keyword>
<feature type="transmembrane region" description="Helical" evidence="1">
    <location>
        <begin position="1023"/>
        <end position="1043"/>
    </location>
</feature>
<feature type="transmembrane region" description="Helical" evidence="1">
    <location>
        <begin position="995"/>
        <end position="1016"/>
    </location>
</feature>
<evidence type="ECO:0000259" key="3">
    <source>
        <dbReference type="Pfam" id="PF16640"/>
    </source>
</evidence>
<evidence type="ECO:0000256" key="1">
    <source>
        <dbReference type="SAM" id="Phobius"/>
    </source>
</evidence>
<feature type="domain" description="Bacterial Ig-like" evidence="3">
    <location>
        <begin position="727"/>
        <end position="813"/>
    </location>
</feature>